<evidence type="ECO:0000313" key="4">
    <source>
        <dbReference type="RefSeq" id="XP_035670064.1"/>
    </source>
</evidence>
<dbReference type="InterPro" id="IPR001024">
    <property type="entry name" value="PLAT/LH2_dom"/>
</dbReference>
<dbReference type="InterPro" id="IPR036392">
    <property type="entry name" value="PLAT/LH2_dom_sf"/>
</dbReference>
<dbReference type="PANTHER" id="PTHR10877:SF194">
    <property type="entry name" value="LOCATION OF VULVA DEFECTIVE 1"/>
    <property type="match status" value="1"/>
</dbReference>
<dbReference type="AlphaFoldDB" id="A0A9J7KUZ8"/>
<reference evidence="3" key="1">
    <citation type="journal article" date="2020" name="Nat. Ecol. Evol.">
        <title>Deeply conserved synteny resolves early events in vertebrate evolution.</title>
        <authorList>
            <person name="Simakov O."/>
            <person name="Marletaz F."/>
            <person name="Yue J.X."/>
            <person name="O'Connell B."/>
            <person name="Jenkins J."/>
            <person name="Brandt A."/>
            <person name="Calef R."/>
            <person name="Tung C.H."/>
            <person name="Huang T.K."/>
            <person name="Schmutz J."/>
            <person name="Satoh N."/>
            <person name="Yu J.K."/>
            <person name="Putnam N.H."/>
            <person name="Green R.E."/>
            <person name="Rokhsar D.S."/>
        </authorList>
    </citation>
    <scope>NUCLEOTIDE SEQUENCE [LARGE SCALE GENOMIC DNA]</scope>
    <source>
        <strain evidence="3">S238N-H82</strain>
    </source>
</reference>
<organism evidence="3 4">
    <name type="scientific">Branchiostoma floridae</name>
    <name type="common">Florida lancelet</name>
    <name type="synonym">Amphioxus</name>
    <dbReference type="NCBI Taxonomy" id="7739"/>
    <lineage>
        <taxon>Eukaryota</taxon>
        <taxon>Metazoa</taxon>
        <taxon>Chordata</taxon>
        <taxon>Cephalochordata</taxon>
        <taxon>Leptocardii</taxon>
        <taxon>Amphioxiformes</taxon>
        <taxon>Branchiostomatidae</taxon>
        <taxon>Branchiostoma</taxon>
    </lineage>
</organism>
<dbReference type="Proteomes" id="UP000001554">
    <property type="component" value="Chromosome 3"/>
</dbReference>
<name>A0A9J7KUZ8_BRAFL</name>
<accession>A0A9J7KUZ8</accession>
<dbReference type="GeneID" id="118411693"/>
<dbReference type="SUPFAM" id="SSF49723">
    <property type="entry name" value="Lipase/lipooxygenase domain (PLAT/LH2 domain)"/>
    <property type="match status" value="1"/>
</dbReference>
<protein>
    <submittedName>
        <fullName evidence="4">Polycystic kidney disease protein 1-like 2</fullName>
    </submittedName>
</protein>
<sequence length="154" mass="16170">MSVIQVSMKVSFYRYQSQASKSNAVADNFGVGLAATSSNFNAVVPKVSTIPSEVPGADYVYVMSVRTGTQPDAGTASVVGLMITGSEGRTAMVTLNPAGLILTRGGDTYHIMTTPASIGELQSVQVWHDSSGKGAMESLFIDNITVWDVQTSQG</sequence>
<dbReference type="PANTHER" id="PTHR10877">
    <property type="entry name" value="POLYCYSTIN FAMILY MEMBER"/>
    <property type="match status" value="1"/>
</dbReference>
<dbReference type="Pfam" id="PF01477">
    <property type="entry name" value="PLAT"/>
    <property type="match status" value="1"/>
</dbReference>
<keyword evidence="3" id="KW-1185">Reference proteome</keyword>
<dbReference type="OrthoDB" id="2121937at2759"/>
<dbReference type="Gene3D" id="2.60.60.20">
    <property type="entry name" value="PLAT/LH2 domain"/>
    <property type="match status" value="1"/>
</dbReference>
<evidence type="ECO:0000256" key="1">
    <source>
        <dbReference type="PROSITE-ProRule" id="PRU00152"/>
    </source>
</evidence>
<proteinExistence type="predicted"/>
<dbReference type="KEGG" id="bfo:118411693"/>
<evidence type="ECO:0000313" key="3">
    <source>
        <dbReference type="Proteomes" id="UP000001554"/>
    </source>
</evidence>
<dbReference type="OMA" id="GSMCKSA"/>
<dbReference type="InterPro" id="IPR051223">
    <property type="entry name" value="Polycystin"/>
</dbReference>
<comment type="caution">
    <text evidence="1">Lacks conserved residue(s) required for the propagation of feature annotation.</text>
</comment>
<dbReference type="RefSeq" id="XP_035670064.1">
    <property type="nucleotide sequence ID" value="XM_035814171.1"/>
</dbReference>
<gene>
    <name evidence="4" type="primary">LOC118411693</name>
</gene>
<evidence type="ECO:0000259" key="2">
    <source>
        <dbReference type="PROSITE" id="PS50095"/>
    </source>
</evidence>
<feature type="domain" description="PLAT" evidence="2">
    <location>
        <begin position="59"/>
        <end position="154"/>
    </location>
</feature>
<reference evidence="4" key="2">
    <citation type="submission" date="2025-08" db="UniProtKB">
        <authorList>
            <consortium name="RefSeq"/>
        </authorList>
    </citation>
    <scope>IDENTIFICATION</scope>
    <source>
        <strain evidence="4">S238N-H82</strain>
        <tissue evidence="4">Testes</tissue>
    </source>
</reference>
<dbReference type="PROSITE" id="PS50095">
    <property type="entry name" value="PLAT"/>
    <property type="match status" value="1"/>
</dbReference>